<sequence length="161" mass="18120">MPPALQLTVIKVGIFRIYNTKRDIQAIAQTLQSFGGVKCVYFGPALDAEDTVVLAVVWNDYALTQSFVKSEDFETYFKQLEDFATERPKTTHCLLKDPSDELKTLFTAVAIEMAPLKLKGDRIHQHYNNFIKAGKMIAAAKGYVAQFQQPQVEDPYVKAVV</sequence>
<dbReference type="AlphaFoldDB" id="A0AAV9Q6H6"/>
<comment type="caution">
    <text evidence="1">The sequence shown here is derived from an EMBL/GenBank/DDBJ whole genome shotgun (WGS) entry which is preliminary data.</text>
</comment>
<dbReference type="EMBL" id="JAXLQG010000012">
    <property type="protein sequence ID" value="KAK5534121.1"/>
    <property type="molecule type" value="Genomic_DNA"/>
</dbReference>
<organism evidence="1 2">
    <name type="scientific">Vermiconidia calcicola</name>
    <dbReference type="NCBI Taxonomy" id="1690605"/>
    <lineage>
        <taxon>Eukaryota</taxon>
        <taxon>Fungi</taxon>
        <taxon>Dikarya</taxon>
        <taxon>Ascomycota</taxon>
        <taxon>Pezizomycotina</taxon>
        <taxon>Dothideomycetes</taxon>
        <taxon>Dothideomycetidae</taxon>
        <taxon>Mycosphaerellales</taxon>
        <taxon>Extremaceae</taxon>
        <taxon>Vermiconidia</taxon>
    </lineage>
</organism>
<dbReference type="Proteomes" id="UP001345827">
    <property type="component" value="Unassembled WGS sequence"/>
</dbReference>
<accession>A0AAV9Q6H6</accession>
<proteinExistence type="predicted"/>
<keyword evidence="2" id="KW-1185">Reference proteome</keyword>
<name>A0AAV9Q6H6_9PEZI</name>
<reference evidence="1 2" key="1">
    <citation type="submission" date="2023-06" db="EMBL/GenBank/DDBJ databases">
        <title>Black Yeasts Isolated from many extreme environments.</title>
        <authorList>
            <person name="Coleine C."/>
            <person name="Stajich J.E."/>
            <person name="Selbmann L."/>
        </authorList>
    </citation>
    <scope>NUCLEOTIDE SEQUENCE [LARGE SCALE GENOMIC DNA]</scope>
    <source>
        <strain evidence="1 2">CCFEE 5887</strain>
    </source>
</reference>
<dbReference type="InterPro" id="IPR011008">
    <property type="entry name" value="Dimeric_a/b-barrel"/>
</dbReference>
<evidence type="ECO:0008006" key="3">
    <source>
        <dbReference type="Google" id="ProtNLM"/>
    </source>
</evidence>
<dbReference type="SUPFAM" id="SSF54909">
    <property type="entry name" value="Dimeric alpha+beta barrel"/>
    <property type="match status" value="1"/>
</dbReference>
<dbReference type="Gene3D" id="3.30.70.100">
    <property type="match status" value="1"/>
</dbReference>
<protein>
    <recommendedName>
        <fullName evidence="3">ABM domain-containing protein</fullName>
    </recommendedName>
</protein>
<evidence type="ECO:0000313" key="1">
    <source>
        <dbReference type="EMBL" id="KAK5534121.1"/>
    </source>
</evidence>
<evidence type="ECO:0000313" key="2">
    <source>
        <dbReference type="Proteomes" id="UP001345827"/>
    </source>
</evidence>
<gene>
    <name evidence="1" type="ORF">LTR25_007101</name>
</gene>